<keyword evidence="5" id="KW-0732">Signal</keyword>
<evidence type="ECO:0000313" key="12">
    <source>
        <dbReference type="EMBL" id="TQV83353.1"/>
    </source>
</evidence>
<keyword evidence="3 9" id="KW-0349">Heme</keyword>
<keyword evidence="10" id="KW-0812">Transmembrane</keyword>
<feature type="domain" description="Cytochrome c" evidence="11">
    <location>
        <begin position="196"/>
        <end position="306"/>
    </location>
</feature>
<name>A0A545U1S4_9PROT</name>
<evidence type="ECO:0000256" key="4">
    <source>
        <dbReference type="ARBA" id="ARBA00022723"/>
    </source>
</evidence>
<dbReference type="PIRSF" id="PIRSF000018">
    <property type="entry name" value="Mb_ADH_cyt_c"/>
    <property type="match status" value="1"/>
</dbReference>
<keyword evidence="13" id="KW-1185">Reference proteome</keyword>
<dbReference type="InterPro" id="IPR036909">
    <property type="entry name" value="Cyt_c-like_dom_sf"/>
</dbReference>
<dbReference type="SUPFAM" id="SSF46626">
    <property type="entry name" value="Cytochrome c"/>
    <property type="match status" value="2"/>
</dbReference>
<dbReference type="Pfam" id="PF00034">
    <property type="entry name" value="Cytochrom_C"/>
    <property type="match status" value="1"/>
</dbReference>
<proteinExistence type="predicted"/>
<evidence type="ECO:0000256" key="7">
    <source>
        <dbReference type="ARBA" id="ARBA00023004"/>
    </source>
</evidence>
<feature type="domain" description="Cytochrome c" evidence="11">
    <location>
        <begin position="49"/>
        <end position="154"/>
    </location>
</feature>
<dbReference type="GO" id="GO:0005506">
    <property type="term" value="F:iron ion binding"/>
    <property type="evidence" value="ECO:0007669"/>
    <property type="project" value="InterPro"/>
</dbReference>
<keyword evidence="8 10" id="KW-0472">Membrane</keyword>
<dbReference type="InterPro" id="IPR051459">
    <property type="entry name" value="Cytochrome_c-type_DH"/>
</dbReference>
<sequence>MRIDTAVPVSRWILLTGTVFLLSASLLYVAVLPYLGRSDSARDFTAVTGDAERGAYVVRTAGCIACHSDVAKTGGTFAGGSALKTPFGSFYGPNITPDKKHGIGNWSLAQFSRALTDGLSPEGEHYFPSFPYTSYTKLTAQDIADLKAYLDGIEPVARPNRPHDLAWPFSDRKLLGAWKVLYFIAGGFQPDPARSQTWNRGAYLVRAAGHCAECHTERNFLGGFQGSALAGNRHGPDGIAVPAIDALYDHPRQPWSREDLILSLQTGLLPDGDTFDGAMGEVVEHGTSHMTDDDITAIADYLFSGEQRE</sequence>
<comment type="caution">
    <text evidence="12">The sequence shown here is derived from an EMBL/GenBank/DDBJ whole genome shotgun (WGS) entry which is preliminary data.</text>
</comment>
<keyword evidence="4 9" id="KW-0479">Metal-binding</keyword>
<evidence type="ECO:0000256" key="5">
    <source>
        <dbReference type="ARBA" id="ARBA00022729"/>
    </source>
</evidence>
<dbReference type="GO" id="GO:0009055">
    <property type="term" value="F:electron transfer activity"/>
    <property type="evidence" value="ECO:0007669"/>
    <property type="project" value="InterPro"/>
</dbReference>
<dbReference type="InterPro" id="IPR014353">
    <property type="entry name" value="Membr-bd_ADH_cyt_c"/>
</dbReference>
<organism evidence="12 13">
    <name type="scientific">Denitrobaculum tricleocarpae</name>
    <dbReference type="NCBI Taxonomy" id="2591009"/>
    <lineage>
        <taxon>Bacteria</taxon>
        <taxon>Pseudomonadati</taxon>
        <taxon>Pseudomonadota</taxon>
        <taxon>Alphaproteobacteria</taxon>
        <taxon>Rhodospirillales</taxon>
        <taxon>Rhodospirillaceae</taxon>
        <taxon>Denitrobaculum</taxon>
    </lineage>
</organism>
<dbReference type="Proteomes" id="UP000315252">
    <property type="component" value="Unassembled WGS sequence"/>
</dbReference>
<dbReference type="PANTHER" id="PTHR35008">
    <property type="entry name" value="BLL4482 PROTEIN-RELATED"/>
    <property type="match status" value="1"/>
</dbReference>
<reference evidence="12 13" key="1">
    <citation type="submission" date="2019-06" db="EMBL/GenBank/DDBJ databases">
        <title>Whole genome sequence for Rhodospirillaceae sp. R148.</title>
        <authorList>
            <person name="Wang G."/>
        </authorList>
    </citation>
    <scope>NUCLEOTIDE SEQUENCE [LARGE SCALE GENOMIC DNA]</scope>
    <source>
        <strain evidence="12 13">R148</strain>
    </source>
</reference>
<dbReference type="Gene3D" id="1.10.760.10">
    <property type="entry name" value="Cytochrome c-like domain"/>
    <property type="match status" value="1"/>
</dbReference>
<dbReference type="AlphaFoldDB" id="A0A545U1S4"/>
<keyword evidence="6" id="KW-0677">Repeat</keyword>
<evidence type="ECO:0000256" key="9">
    <source>
        <dbReference type="PROSITE-ProRule" id="PRU00433"/>
    </source>
</evidence>
<feature type="transmembrane region" description="Helical" evidence="10">
    <location>
        <begin position="12"/>
        <end position="35"/>
    </location>
</feature>
<keyword evidence="10" id="KW-1133">Transmembrane helix</keyword>
<keyword evidence="7 9" id="KW-0408">Iron</keyword>
<evidence type="ECO:0000256" key="10">
    <source>
        <dbReference type="SAM" id="Phobius"/>
    </source>
</evidence>
<evidence type="ECO:0000256" key="1">
    <source>
        <dbReference type="ARBA" id="ARBA00004236"/>
    </source>
</evidence>
<dbReference type="InterPro" id="IPR009056">
    <property type="entry name" value="Cyt_c-like_dom"/>
</dbReference>
<evidence type="ECO:0000256" key="3">
    <source>
        <dbReference type="ARBA" id="ARBA00022617"/>
    </source>
</evidence>
<accession>A0A545U1S4</accession>
<dbReference type="PANTHER" id="PTHR35008:SF8">
    <property type="entry name" value="ALCOHOL DEHYDROGENASE CYTOCHROME C SUBUNIT"/>
    <property type="match status" value="1"/>
</dbReference>
<dbReference type="OrthoDB" id="9811281at2"/>
<protein>
    <submittedName>
        <fullName evidence="12">C-type cytochrome</fullName>
    </submittedName>
</protein>
<keyword evidence="2" id="KW-1003">Cell membrane</keyword>
<dbReference type="GO" id="GO:0016614">
    <property type="term" value="F:oxidoreductase activity, acting on CH-OH group of donors"/>
    <property type="evidence" value="ECO:0007669"/>
    <property type="project" value="InterPro"/>
</dbReference>
<evidence type="ECO:0000259" key="11">
    <source>
        <dbReference type="PROSITE" id="PS51007"/>
    </source>
</evidence>
<dbReference type="GO" id="GO:0020037">
    <property type="term" value="F:heme binding"/>
    <property type="evidence" value="ECO:0007669"/>
    <property type="project" value="InterPro"/>
</dbReference>
<evidence type="ECO:0000313" key="13">
    <source>
        <dbReference type="Proteomes" id="UP000315252"/>
    </source>
</evidence>
<evidence type="ECO:0000256" key="8">
    <source>
        <dbReference type="ARBA" id="ARBA00023136"/>
    </source>
</evidence>
<dbReference type="EMBL" id="VHSH01000001">
    <property type="protein sequence ID" value="TQV83353.1"/>
    <property type="molecule type" value="Genomic_DNA"/>
</dbReference>
<gene>
    <name evidence="12" type="ORF">FKG95_01775</name>
</gene>
<dbReference type="GO" id="GO:0005886">
    <property type="term" value="C:plasma membrane"/>
    <property type="evidence" value="ECO:0007669"/>
    <property type="project" value="UniProtKB-SubCell"/>
</dbReference>
<evidence type="ECO:0000256" key="2">
    <source>
        <dbReference type="ARBA" id="ARBA00022475"/>
    </source>
</evidence>
<dbReference type="PROSITE" id="PS51007">
    <property type="entry name" value="CYTC"/>
    <property type="match status" value="2"/>
</dbReference>
<evidence type="ECO:0000256" key="6">
    <source>
        <dbReference type="ARBA" id="ARBA00022737"/>
    </source>
</evidence>
<comment type="subcellular location">
    <subcellularLocation>
        <location evidence="1">Cell membrane</location>
    </subcellularLocation>
</comment>